<feature type="domain" description="VWFA" evidence="1">
    <location>
        <begin position="77"/>
        <end position="263"/>
    </location>
</feature>
<organism evidence="2 3">
    <name type="scientific">Effrenium voratum</name>
    <dbReference type="NCBI Taxonomy" id="2562239"/>
    <lineage>
        <taxon>Eukaryota</taxon>
        <taxon>Sar</taxon>
        <taxon>Alveolata</taxon>
        <taxon>Dinophyceae</taxon>
        <taxon>Suessiales</taxon>
        <taxon>Symbiodiniaceae</taxon>
        <taxon>Effrenium</taxon>
    </lineage>
</organism>
<proteinExistence type="predicted"/>
<evidence type="ECO:0000313" key="3">
    <source>
        <dbReference type="Proteomes" id="UP001178507"/>
    </source>
</evidence>
<dbReference type="EMBL" id="CAUJNA010000224">
    <property type="protein sequence ID" value="CAJ1373971.1"/>
    <property type="molecule type" value="Genomic_DNA"/>
</dbReference>
<reference evidence="2" key="1">
    <citation type="submission" date="2023-08" db="EMBL/GenBank/DDBJ databases">
        <authorList>
            <person name="Chen Y."/>
            <person name="Shah S."/>
            <person name="Dougan E. K."/>
            <person name="Thang M."/>
            <person name="Chan C."/>
        </authorList>
    </citation>
    <scope>NUCLEOTIDE SEQUENCE</scope>
</reference>
<dbReference type="Gene3D" id="3.40.50.410">
    <property type="entry name" value="von Willebrand factor, type A domain"/>
    <property type="match status" value="1"/>
</dbReference>
<evidence type="ECO:0000259" key="1">
    <source>
        <dbReference type="SMART" id="SM00327"/>
    </source>
</evidence>
<dbReference type="AlphaFoldDB" id="A0AA36HS04"/>
<dbReference type="InterPro" id="IPR036465">
    <property type="entry name" value="vWFA_dom_sf"/>
</dbReference>
<comment type="caution">
    <text evidence="2">The sequence shown here is derived from an EMBL/GenBank/DDBJ whole genome shotgun (WGS) entry which is preliminary data.</text>
</comment>
<gene>
    <name evidence="2" type="ORF">EVOR1521_LOCUS3647</name>
</gene>
<sequence length="316" mass="34403">MVSAPGSGLLGPAPRVARPAAALPAQNAPSIVVGSHHMPSALAAGAASPQRWARLQQILDRFEVSIAEANDLTALEDYEIVLILDDSSSMNMSSKPPEHRRLGEASTTRWEELKESAALLVDLACCFDRSGVDIFFLNRGMIDGVKSASDPRLVSAFAGPANGRTPLTEALRTVAEHCQGEKPILLLIFTDGEPNDGVKSFERELKRLVTRKSTSTTFRVQIMACTADEDAVGYLNDIDEKFDAVDVTDDYFSEMLEVLKKAKSRKQFTRGDWLMKALLGPISRKFDAWDETGKKAGARSFSSEDSDEGCVQCSIC</sequence>
<dbReference type="PANTHER" id="PTHR34706:SF1">
    <property type="entry name" value="VWFA DOMAIN-CONTAINING PROTEIN"/>
    <property type="match status" value="1"/>
</dbReference>
<dbReference type="PANTHER" id="PTHR34706">
    <property type="entry name" value="SLR1338 PROTEIN"/>
    <property type="match status" value="1"/>
</dbReference>
<dbReference type="Proteomes" id="UP001178507">
    <property type="component" value="Unassembled WGS sequence"/>
</dbReference>
<accession>A0AA36HS04</accession>
<name>A0AA36HS04_9DINO</name>
<protein>
    <recommendedName>
        <fullName evidence="1">VWFA domain-containing protein</fullName>
    </recommendedName>
</protein>
<dbReference type="SMART" id="SM00327">
    <property type="entry name" value="VWA"/>
    <property type="match status" value="1"/>
</dbReference>
<dbReference type="SUPFAM" id="SSF53300">
    <property type="entry name" value="vWA-like"/>
    <property type="match status" value="1"/>
</dbReference>
<keyword evidence="3" id="KW-1185">Reference proteome</keyword>
<dbReference type="InterPro" id="IPR002035">
    <property type="entry name" value="VWF_A"/>
</dbReference>
<evidence type="ECO:0000313" key="2">
    <source>
        <dbReference type="EMBL" id="CAJ1373971.1"/>
    </source>
</evidence>